<sequence>MNSNEQSHEKNVANFDVLIEQCKTLKERYNPAQDDLQLVKLSELSTRAKAVLAAVGSAKTDYDMNVNARSTLFQSLLKMSTRVLRALAAARIGEKDLVDAREHVRKMRGTRVKPKVVAITDTTSPPAPTTASSSQRGFDSQVKHFREFVDGISKEPLYKPNEADLKVETLQKLVADLEEKNLKAKQTAAVITSLRIERNAVLYAANTGLYDISMAVKNYVISVTQVRDPAAQKMRAIPFKKLA</sequence>
<name>A0ABS1KSW3_9BACT</name>
<keyword evidence="2" id="KW-1185">Reference proteome</keyword>
<evidence type="ECO:0000313" key="2">
    <source>
        <dbReference type="Proteomes" id="UP000613030"/>
    </source>
</evidence>
<dbReference type="Proteomes" id="UP000613030">
    <property type="component" value="Unassembled WGS sequence"/>
</dbReference>
<gene>
    <name evidence="1" type="ORF">JI741_09050</name>
</gene>
<protein>
    <submittedName>
        <fullName evidence="1">Uncharacterized protein</fullName>
    </submittedName>
</protein>
<accession>A0ABS1KSW3</accession>
<dbReference type="EMBL" id="JAERRB010000002">
    <property type="protein sequence ID" value="MBL0741366.1"/>
    <property type="molecule type" value="Genomic_DNA"/>
</dbReference>
<dbReference type="RefSeq" id="WP_202008714.1">
    <property type="nucleotide sequence ID" value="NZ_JAERRB010000002.1"/>
</dbReference>
<evidence type="ECO:0000313" key="1">
    <source>
        <dbReference type="EMBL" id="MBL0741366.1"/>
    </source>
</evidence>
<proteinExistence type="predicted"/>
<comment type="caution">
    <text evidence="1">The sequence shown here is derived from an EMBL/GenBank/DDBJ whole genome shotgun (WGS) entry which is preliminary data.</text>
</comment>
<organism evidence="1 2">
    <name type="scientific">Chryseolinea lacunae</name>
    <dbReference type="NCBI Taxonomy" id="2801331"/>
    <lineage>
        <taxon>Bacteria</taxon>
        <taxon>Pseudomonadati</taxon>
        <taxon>Bacteroidota</taxon>
        <taxon>Cytophagia</taxon>
        <taxon>Cytophagales</taxon>
        <taxon>Fulvivirgaceae</taxon>
        <taxon>Chryseolinea</taxon>
    </lineage>
</organism>
<reference evidence="1 2" key="1">
    <citation type="submission" date="2021-01" db="EMBL/GenBank/DDBJ databases">
        <title>Chryseolinea sp. Jin1 Genome sequencing and assembly.</title>
        <authorList>
            <person name="Kim I."/>
        </authorList>
    </citation>
    <scope>NUCLEOTIDE SEQUENCE [LARGE SCALE GENOMIC DNA]</scope>
    <source>
        <strain evidence="1 2">Jin1</strain>
    </source>
</reference>